<name>B3PDZ7_CELJU</name>
<reference evidence="1 2" key="1">
    <citation type="journal article" date="2008" name="J. Bacteriol.">
        <title>Insights into plant cell wall degradation from the genome sequence of the soil bacterium Cellvibrio japonicus.</title>
        <authorList>
            <person name="Deboy R.T."/>
            <person name="Mongodin E.F."/>
            <person name="Fouts D.E."/>
            <person name="Tailford L.E."/>
            <person name="Khouri H."/>
            <person name="Emerson J.B."/>
            <person name="Mohamoud Y."/>
            <person name="Watkins K."/>
            <person name="Henrissat B."/>
            <person name="Gilbert H.J."/>
            <person name="Nelson K.E."/>
        </authorList>
    </citation>
    <scope>NUCLEOTIDE SEQUENCE [LARGE SCALE GENOMIC DNA]</scope>
    <source>
        <strain evidence="1 2">Ueda107</strain>
    </source>
</reference>
<evidence type="ECO:0000313" key="1">
    <source>
        <dbReference type="EMBL" id="ACE84581.1"/>
    </source>
</evidence>
<dbReference type="Proteomes" id="UP000001036">
    <property type="component" value="Chromosome"/>
</dbReference>
<dbReference type="EMBL" id="CP000934">
    <property type="protein sequence ID" value="ACE84581.1"/>
    <property type="molecule type" value="Genomic_DNA"/>
</dbReference>
<dbReference type="KEGG" id="cja:CJA_3199"/>
<accession>B3PDZ7</accession>
<dbReference type="HOGENOM" id="CLU_2732644_0_0_6"/>
<organism evidence="1 2">
    <name type="scientific">Cellvibrio japonicus (strain Ueda107)</name>
    <name type="common">Pseudomonas fluorescens subsp. cellulosa</name>
    <dbReference type="NCBI Taxonomy" id="498211"/>
    <lineage>
        <taxon>Bacteria</taxon>
        <taxon>Pseudomonadati</taxon>
        <taxon>Pseudomonadota</taxon>
        <taxon>Gammaproteobacteria</taxon>
        <taxon>Cellvibrionales</taxon>
        <taxon>Cellvibrionaceae</taxon>
        <taxon>Cellvibrio</taxon>
    </lineage>
</organism>
<gene>
    <name evidence="1" type="ordered locus">CJA_3199</name>
</gene>
<evidence type="ECO:0000313" key="2">
    <source>
        <dbReference type="Proteomes" id="UP000001036"/>
    </source>
</evidence>
<dbReference type="AlphaFoldDB" id="B3PDZ7"/>
<keyword evidence="2" id="KW-1185">Reference proteome</keyword>
<proteinExistence type="predicted"/>
<sequence length="71" mass="7918">MLFQVKTYVGQRDSDKQFAGFVEFYGSFKKVSSNNSMPDSISPIFLFPLQKKFLVVNGAKSCCMARIVGIA</sequence>
<protein>
    <submittedName>
        <fullName evidence="1">Uncharacterized protein</fullName>
    </submittedName>
</protein>